<keyword evidence="1" id="KW-0809">Transit peptide</keyword>
<dbReference type="GO" id="GO:0080156">
    <property type="term" value="P:mitochondrial mRNA modification"/>
    <property type="evidence" value="ECO:0007669"/>
    <property type="project" value="TreeGrafter"/>
</dbReference>
<evidence type="ECO:0000313" key="4">
    <source>
        <dbReference type="Proteomes" id="UP000829196"/>
    </source>
</evidence>
<dbReference type="Proteomes" id="UP000829196">
    <property type="component" value="Unassembled WGS sequence"/>
</dbReference>
<organism evidence="3 4">
    <name type="scientific">Dendrobium nobile</name>
    <name type="common">Orchid</name>
    <dbReference type="NCBI Taxonomy" id="94219"/>
    <lineage>
        <taxon>Eukaryota</taxon>
        <taxon>Viridiplantae</taxon>
        <taxon>Streptophyta</taxon>
        <taxon>Embryophyta</taxon>
        <taxon>Tracheophyta</taxon>
        <taxon>Spermatophyta</taxon>
        <taxon>Magnoliopsida</taxon>
        <taxon>Liliopsida</taxon>
        <taxon>Asparagales</taxon>
        <taxon>Orchidaceae</taxon>
        <taxon>Epidendroideae</taxon>
        <taxon>Malaxideae</taxon>
        <taxon>Dendrobiinae</taxon>
        <taxon>Dendrobium</taxon>
    </lineage>
</organism>
<comment type="caution">
    <text evidence="3">The sequence shown here is derived from an EMBL/GenBank/DDBJ whole genome shotgun (WGS) entry which is preliminary data.</text>
</comment>
<gene>
    <name evidence="3" type="ORF">KFK09_009517</name>
</gene>
<dbReference type="EMBL" id="JAGYWB010000008">
    <property type="protein sequence ID" value="KAI0513493.1"/>
    <property type="molecule type" value="Genomic_DNA"/>
</dbReference>
<keyword evidence="4" id="KW-1185">Reference proteome</keyword>
<dbReference type="Pfam" id="PF21864">
    <property type="entry name" value="MORF_dom"/>
    <property type="match status" value="1"/>
</dbReference>
<dbReference type="InterPro" id="IPR039206">
    <property type="entry name" value="MORF/ORRM1/DAG-like"/>
</dbReference>
<dbReference type="OrthoDB" id="1913091at2759"/>
<dbReference type="SMR" id="A0A8T3BLM9"/>
<dbReference type="GO" id="GO:0005739">
    <property type="term" value="C:mitochondrion"/>
    <property type="evidence" value="ECO:0007669"/>
    <property type="project" value="TreeGrafter"/>
</dbReference>
<dbReference type="PANTHER" id="PTHR31346:SF4">
    <property type="entry name" value="MULTIPLE ORGANELLAR RNA EDITING FACTOR 8, CHLOROPLASTIC_MITOCHONDRIAL"/>
    <property type="match status" value="1"/>
</dbReference>
<dbReference type="GO" id="GO:0016554">
    <property type="term" value="P:cytidine to uridine editing"/>
    <property type="evidence" value="ECO:0007669"/>
    <property type="project" value="InterPro"/>
</dbReference>
<accession>A0A8T3BLM9</accession>
<dbReference type="InterPro" id="IPR054059">
    <property type="entry name" value="MORF/ORRM1/DAG-like_MORF"/>
</dbReference>
<name>A0A8T3BLM9_DENNO</name>
<protein>
    <recommendedName>
        <fullName evidence="2">MORF/ORRM1/DAG-like MORF domain-containing protein</fullName>
    </recommendedName>
</protein>
<reference evidence="3" key="1">
    <citation type="journal article" date="2022" name="Front. Genet.">
        <title>Chromosome-Scale Assembly of the Dendrobium nobile Genome Provides Insights Into the Molecular Mechanism of the Biosynthesis of the Medicinal Active Ingredient of Dendrobium.</title>
        <authorList>
            <person name="Xu Q."/>
            <person name="Niu S.-C."/>
            <person name="Li K.-L."/>
            <person name="Zheng P.-J."/>
            <person name="Zhang X.-J."/>
            <person name="Jia Y."/>
            <person name="Liu Y."/>
            <person name="Niu Y.-X."/>
            <person name="Yu L.-H."/>
            <person name="Chen D.-F."/>
            <person name="Zhang G.-Q."/>
        </authorList>
    </citation>
    <scope>NUCLEOTIDE SEQUENCE</scope>
    <source>
        <tissue evidence="3">Leaf</tissue>
    </source>
</reference>
<dbReference type="AlphaFoldDB" id="A0A8T3BLM9"/>
<evidence type="ECO:0000313" key="3">
    <source>
        <dbReference type="EMBL" id="KAI0513493.1"/>
    </source>
</evidence>
<dbReference type="PANTHER" id="PTHR31346">
    <property type="entry name" value="MULTIPLE ORGANELLAR RNA EDITING FACTOR 2, CHLOROPLASTIC-RELATED-RELATED"/>
    <property type="match status" value="1"/>
</dbReference>
<proteinExistence type="predicted"/>
<evidence type="ECO:0000256" key="1">
    <source>
        <dbReference type="ARBA" id="ARBA00022946"/>
    </source>
</evidence>
<sequence length="70" mass="8112">MKALIPISKRLPIVGSEEEARMKIYSVSSKHYFAFGALVSDKLSYKIKALPSVRWVLPDSYLNVKERLWR</sequence>
<evidence type="ECO:0000259" key="2">
    <source>
        <dbReference type="Pfam" id="PF21864"/>
    </source>
</evidence>
<feature type="domain" description="MORF/ORRM1/DAG-like MORF" evidence="2">
    <location>
        <begin position="13"/>
        <end position="67"/>
    </location>
</feature>